<dbReference type="EMBL" id="LR134363">
    <property type="protein sequence ID" value="VEG74852.1"/>
    <property type="molecule type" value="Genomic_DNA"/>
</dbReference>
<dbReference type="KEGG" id="asla:NCTC11923_01501"/>
<reference evidence="2 3" key="1">
    <citation type="submission" date="2018-12" db="EMBL/GenBank/DDBJ databases">
        <authorList>
            <consortium name="Pathogen Informatics"/>
        </authorList>
    </citation>
    <scope>NUCLEOTIDE SEQUENCE [LARGE SCALE GENOMIC DNA]</scope>
    <source>
        <strain evidence="2 3">NCTC11923</strain>
    </source>
</reference>
<dbReference type="AlphaFoldDB" id="A0A448KD81"/>
<dbReference type="NCBIfam" id="TIGR00199">
    <property type="entry name" value="PncC_domain"/>
    <property type="match status" value="1"/>
</dbReference>
<sequence>MDGLGGAIAATAAGLLEAAARQDLRLAVAESLTGGQVAASLVAVPGASRVLMGGVVAYATRIKAEVLGVDAQRLERTGPVDAVVAIQMAEGAARIMGAEVGLATTGVAGPGPADGHEAGQVHIAVVAPGASAHRELRLAGDRDRVREGAVEAVLLLAREMLDTSAGADGSAPAGEP</sequence>
<evidence type="ECO:0000313" key="3">
    <source>
        <dbReference type="Proteomes" id="UP000276899"/>
    </source>
</evidence>
<dbReference type="Pfam" id="PF02464">
    <property type="entry name" value="CinA"/>
    <property type="match status" value="1"/>
</dbReference>
<dbReference type="InterPro" id="IPR008136">
    <property type="entry name" value="CinA_C"/>
</dbReference>
<proteinExistence type="predicted"/>
<feature type="domain" description="CinA C-terminal" evidence="1">
    <location>
        <begin position="13"/>
        <end position="160"/>
    </location>
</feature>
<dbReference type="Gene3D" id="3.90.950.20">
    <property type="entry name" value="CinA-like"/>
    <property type="match status" value="1"/>
</dbReference>
<dbReference type="STRING" id="1278298.GCA_000428685_01610"/>
<dbReference type="SUPFAM" id="SSF142433">
    <property type="entry name" value="CinA-like"/>
    <property type="match status" value="1"/>
</dbReference>
<accession>A0A448KD81</accession>
<gene>
    <name evidence="2" type="ORF">NCTC11923_01501</name>
</gene>
<protein>
    <submittedName>
        <fullName evidence="2">Competence damage-inducible protein A</fullName>
    </submittedName>
</protein>
<organism evidence="2 3">
    <name type="scientific">Actinomyces slackii</name>
    <dbReference type="NCBI Taxonomy" id="52774"/>
    <lineage>
        <taxon>Bacteria</taxon>
        <taxon>Bacillati</taxon>
        <taxon>Actinomycetota</taxon>
        <taxon>Actinomycetes</taxon>
        <taxon>Actinomycetales</taxon>
        <taxon>Actinomycetaceae</taxon>
        <taxon>Actinomyces</taxon>
    </lineage>
</organism>
<evidence type="ECO:0000259" key="1">
    <source>
        <dbReference type="Pfam" id="PF02464"/>
    </source>
</evidence>
<dbReference type="RefSeq" id="WP_034514815.1">
    <property type="nucleotide sequence ID" value="NZ_CBCRWE010000002.1"/>
</dbReference>
<evidence type="ECO:0000313" key="2">
    <source>
        <dbReference type="EMBL" id="VEG74852.1"/>
    </source>
</evidence>
<dbReference type="Proteomes" id="UP000276899">
    <property type="component" value="Chromosome"/>
</dbReference>
<keyword evidence="3" id="KW-1185">Reference proteome</keyword>
<dbReference type="InterPro" id="IPR036653">
    <property type="entry name" value="CinA-like_C"/>
</dbReference>
<name>A0A448KD81_9ACTO</name>